<accession>A0A0F9N8N4</accession>
<comment type="caution">
    <text evidence="1">The sequence shown here is derived from an EMBL/GenBank/DDBJ whole genome shotgun (WGS) entry which is preliminary data.</text>
</comment>
<protein>
    <submittedName>
        <fullName evidence="1">Uncharacterized protein</fullName>
    </submittedName>
</protein>
<name>A0A0F9N8N4_9ZZZZ</name>
<sequence>MGLKSVITSTRVQNDFVVSSVPSFYAAAAATIFSITGGPVWIKAMVEYLDTAMTNATTTTITVSGVACDAGAVAINAGAIGSIVVSPLHAGAKNASALADQWPDATGVATQAGFGMIAGLGDIVVTFATVMAAANRYSLHIVYQKLSNASLIS</sequence>
<dbReference type="EMBL" id="LAZR01003666">
    <property type="protein sequence ID" value="KKN15910.1"/>
    <property type="molecule type" value="Genomic_DNA"/>
</dbReference>
<gene>
    <name evidence="1" type="ORF">LCGC14_0981330</name>
</gene>
<reference evidence="1" key="1">
    <citation type="journal article" date="2015" name="Nature">
        <title>Complex archaea that bridge the gap between prokaryotes and eukaryotes.</title>
        <authorList>
            <person name="Spang A."/>
            <person name="Saw J.H."/>
            <person name="Jorgensen S.L."/>
            <person name="Zaremba-Niedzwiedzka K."/>
            <person name="Martijn J."/>
            <person name="Lind A.E."/>
            <person name="van Eijk R."/>
            <person name="Schleper C."/>
            <person name="Guy L."/>
            <person name="Ettema T.J."/>
        </authorList>
    </citation>
    <scope>NUCLEOTIDE SEQUENCE</scope>
</reference>
<organism evidence="1">
    <name type="scientific">marine sediment metagenome</name>
    <dbReference type="NCBI Taxonomy" id="412755"/>
    <lineage>
        <taxon>unclassified sequences</taxon>
        <taxon>metagenomes</taxon>
        <taxon>ecological metagenomes</taxon>
    </lineage>
</organism>
<dbReference type="AlphaFoldDB" id="A0A0F9N8N4"/>
<evidence type="ECO:0000313" key="1">
    <source>
        <dbReference type="EMBL" id="KKN15910.1"/>
    </source>
</evidence>
<proteinExistence type="predicted"/>